<evidence type="ECO:0000259" key="7">
    <source>
        <dbReference type="Pfam" id="PF14215"/>
    </source>
</evidence>
<dbReference type="EMBL" id="CM018049">
    <property type="protein sequence ID" value="KAA8520631.1"/>
    <property type="molecule type" value="Genomic_DNA"/>
</dbReference>
<keyword evidence="3" id="KW-0010">Activator</keyword>
<keyword evidence="4" id="KW-0804">Transcription</keyword>
<dbReference type="OrthoDB" id="690068at2759"/>
<accession>A0A5J4ZU50</accession>
<evidence type="ECO:0000313" key="8">
    <source>
        <dbReference type="EMBL" id="KAA8520631.1"/>
    </source>
</evidence>
<evidence type="ECO:0000256" key="1">
    <source>
        <dbReference type="ARBA" id="ARBA00004123"/>
    </source>
</evidence>
<keyword evidence="9" id="KW-1185">Reference proteome</keyword>
<dbReference type="GO" id="GO:0005634">
    <property type="term" value="C:nucleus"/>
    <property type="evidence" value="ECO:0007669"/>
    <property type="project" value="UniProtKB-SubCell"/>
</dbReference>
<dbReference type="GO" id="GO:0046983">
    <property type="term" value="F:protein dimerization activity"/>
    <property type="evidence" value="ECO:0007669"/>
    <property type="project" value="InterPro"/>
</dbReference>
<organism evidence="8 9">
    <name type="scientific">Nyssa sinensis</name>
    <dbReference type="NCBI Taxonomy" id="561372"/>
    <lineage>
        <taxon>Eukaryota</taxon>
        <taxon>Viridiplantae</taxon>
        <taxon>Streptophyta</taxon>
        <taxon>Embryophyta</taxon>
        <taxon>Tracheophyta</taxon>
        <taxon>Spermatophyta</taxon>
        <taxon>Magnoliopsida</taxon>
        <taxon>eudicotyledons</taxon>
        <taxon>Gunneridae</taxon>
        <taxon>Pentapetalae</taxon>
        <taxon>asterids</taxon>
        <taxon>Cornales</taxon>
        <taxon>Nyssaceae</taxon>
        <taxon>Nyssa</taxon>
    </lineage>
</organism>
<gene>
    <name evidence="8" type="ORF">F0562_014887</name>
</gene>
<dbReference type="Pfam" id="PF14215">
    <property type="entry name" value="bHLH-MYC_N"/>
    <property type="match status" value="1"/>
</dbReference>
<sequence>MHHRTRRLKLCSHQESEIPPSKEGVPENLRKQLAVAVRSVQWSYAIFWSLSTTQEGVLEWGDGYYNGDIKTRKTVQTQTMEPKADKMGLQRSKQLGELYESLLEDETDQAKRPAAALSPEDLTDAEWYYLVCMSFVFNRGEGLPGRALVNTKSASIQTVVCFPHFGGIIELGVTELVLEDLSLIQHIKTSLLQFSKPVCSEKSSSAAHNTDDDTDCMLAKVDHGIADAVAMENFCSPTDDIRFDQEGFSELDENIHDDFAMGSPDDCSNGCEHNHQMEDSFVPEGINGGASQVQSWHFMDDDFSNCAQGSINLSDCISQVFTDQEKDTSPPRSGNVNNLHLKELQECNHTKLSSLDPGNDLSNRRTLSTILRNSHRLIENTCFQSCTQKSSFVSWKKGGIDDGERPQEQQNMLKKLLIRVPLMHRGCSLKLQNETGGKDWLWKPEIDEICVQHSLPDKVTENEKILVLRSTAPSVSKIAKALVLGGIIEYLKGLEARVEELESCIDLAEYEARARRKYPDMVEQISDNYENKRISSVKKSSINKRKASDIDETDSELNIDGPQLDMKVSTDEQEVLTEFRGAAFASTRMIKQALSRIAGNC</sequence>
<dbReference type="InterPro" id="IPR036638">
    <property type="entry name" value="HLH_DNA-bd_sf"/>
</dbReference>
<feature type="domain" description="Transcription factor MYC/MYB N-terminal" evidence="7">
    <location>
        <begin position="29"/>
        <end position="151"/>
    </location>
</feature>
<evidence type="ECO:0000313" key="9">
    <source>
        <dbReference type="Proteomes" id="UP000325577"/>
    </source>
</evidence>
<evidence type="ECO:0000256" key="2">
    <source>
        <dbReference type="ARBA" id="ARBA00023015"/>
    </source>
</evidence>
<feature type="region of interest" description="Disordered" evidence="6">
    <location>
        <begin position="1"/>
        <end position="24"/>
    </location>
</feature>
<evidence type="ECO:0000256" key="6">
    <source>
        <dbReference type="SAM" id="MobiDB-lite"/>
    </source>
</evidence>
<comment type="subcellular location">
    <subcellularLocation>
        <location evidence="1">Nucleus</location>
    </subcellularLocation>
</comment>
<dbReference type="InterPro" id="IPR025610">
    <property type="entry name" value="MYC/MYB_N"/>
</dbReference>
<dbReference type="PANTHER" id="PTHR46266:SF1">
    <property type="entry name" value="TRANSCRIPTION FACTOR MYC1"/>
    <property type="match status" value="1"/>
</dbReference>
<proteinExistence type="predicted"/>
<dbReference type="PANTHER" id="PTHR46266">
    <property type="entry name" value="TRANSCRIPTION FACTOR TT8"/>
    <property type="match status" value="1"/>
</dbReference>
<evidence type="ECO:0000256" key="4">
    <source>
        <dbReference type="ARBA" id="ARBA00023163"/>
    </source>
</evidence>
<protein>
    <recommendedName>
        <fullName evidence="7">Transcription factor MYC/MYB N-terminal domain-containing protein</fullName>
    </recommendedName>
</protein>
<feature type="compositionally biased region" description="Basic residues" evidence="6">
    <location>
        <begin position="1"/>
        <end position="10"/>
    </location>
</feature>
<keyword evidence="5" id="KW-0539">Nucleus</keyword>
<evidence type="ECO:0000256" key="3">
    <source>
        <dbReference type="ARBA" id="ARBA00023159"/>
    </source>
</evidence>
<reference evidence="8 9" key="1">
    <citation type="submission" date="2019-09" db="EMBL/GenBank/DDBJ databases">
        <title>A chromosome-level genome assembly of the Chinese tupelo Nyssa sinensis.</title>
        <authorList>
            <person name="Yang X."/>
            <person name="Kang M."/>
            <person name="Yang Y."/>
            <person name="Xiong H."/>
            <person name="Wang M."/>
            <person name="Zhang Z."/>
            <person name="Wang Z."/>
            <person name="Wu H."/>
            <person name="Ma T."/>
            <person name="Liu J."/>
            <person name="Xi Z."/>
        </authorList>
    </citation>
    <scope>NUCLEOTIDE SEQUENCE [LARGE SCALE GENOMIC DNA]</scope>
    <source>
        <strain evidence="8">J267</strain>
        <tissue evidence="8">Leaf</tissue>
    </source>
</reference>
<dbReference type="AlphaFoldDB" id="A0A5J4ZU50"/>
<dbReference type="SUPFAM" id="SSF47459">
    <property type="entry name" value="HLH, helix-loop-helix DNA-binding domain"/>
    <property type="match status" value="1"/>
</dbReference>
<dbReference type="Proteomes" id="UP000325577">
    <property type="component" value="Linkage Group LG6"/>
</dbReference>
<keyword evidence="2" id="KW-0805">Transcription regulation</keyword>
<name>A0A5J4ZU50_9ASTE</name>
<evidence type="ECO:0000256" key="5">
    <source>
        <dbReference type="ARBA" id="ARBA00023242"/>
    </source>
</evidence>